<organism evidence="1 2">
    <name type="scientific">Sporomusa silvacetica DSM 10669</name>
    <dbReference type="NCBI Taxonomy" id="1123289"/>
    <lineage>
        <taxon>Bacteria</taxon>
        <taxon>Bacillati</taxon>
        <taxon>Bacillota</taxon>
        <taxon>Negativicutes</taxon>
        <taxon>Selenomonadales</taxon>
        <taxon>Sporomusaceae</taxon>
        <taxon>Sporomusa</taxon>
    </lineage>
</organism>
<sequence>MNLKLKVSIAMLALGLMVTGYGGHVRKQNV</sequence>
<proteinExistence type="predicted"/>
<protein>
    <submittedName>
        <fullName evidence="1">Uncharacterized protein</fullName>
    </submittedName>
</protein>
<reference evidence="1" key="1">
    <citation type="submission" date="2024-05" db="EMBL/GenBank/DDBJ databases">
        <title>Isolation and characterization of Sporomusa carbonis sp. nov., a carboxydotrophic hydrogenogen in the genus of Sporomusa isolated from a charcoal burning pile.</title>
        <authorList>
            <person name="Boeer T."/>
            <person name="Rosenbaum F."/>
            <person name="Eysell L."/>
            <person name="Mueller V."/>
            <person name="Daniel R."/>
            <person name="Poehlein A."/>
        </authorList>
    </citation>
    <scope>NUCLEOTIDE SEQUENCE [LARGE SCALE GENOMIC DNA]</scope>
    <source>
        <strain evidence="1">DSM 10669</strain>
    </source>
</reference>
<dbReference type="Proteomes" id="UP000216752">
    <property type="component" value="Chromosome"/>
</dbReference>
<gene>
    <name evidence="1" type="ORF">SPSIL_040250</name>
</gene>
<dbReference type="EMBL" id="CP155573">
    <property type="protein sequence ID" value="XFO67806.1"/>
    <property type="molecule type" value="Genomic_DNA"/>
</dbReference>
<evidence type="ECO:0000313" key="2">
    <source>
        <dbReference type="Proteomes" id="UP000216752"/>
    </source>
</evidence>
<evidence type="ECO:0000313" key="1">
    <source>
        <dbReference type="EMBL" id="XFO67806.1"/>
    </source>
</evidence>
<name>A0ABZ3IQ56_9FIRM</name>
<keyword evidence="2" id="KW-1185">Reference proteome</keyword>
<accession>A0ABZ3IQ56</accession>